<evidence type="ECO:0000256" key="1">
    <source>
        <dbReference type="ARBA" id="ARBA00023239"/>
    </source>
</evidence>
<dbReference type="InterPro" id="IPR011050">
    <property type="entry name" value="Pectin_lyase_fold/virulence"/>
</dbReference>
<evidence type="ECO:0000313" key="6">
    <source>
        <dbReference type="Proteomes" id="UP001331561"/>
    </source>
</evidence>
<organism evidence="5 6">
    <name type="scientific">Uliginosibacterium silvisoli</name>
    <dbReference type="NCBI Taxonomy" id="3114758"/>
    <lineage>
        <taxon>Bacteria</taxon>
        <taxon>Pseudomonadati</taxon>
        <taxon>Pseudomonadota</taxon>
        <taxon>Betaproteobacteria</taxon>
        <taxon>Rhodocyclales</taxon>
        <taxon>Zoogloeaceae</taxon>
        <taxon>Uliginosibacterium</taxon>
    </lineage>
</organism>
<keyword evidence="6" id="KW-1185">Reference proteome</keyword>
<reference evidence="5 6" key="1">
    <citation type="submission" date="2024-01" db="EMBL/GenBank/DDBJ databases">
        <title>Uliginosibacterium soil sp. nov.</title>
        <authorList>
            <person name="Lv Y."/>
        </authorList>
    </citation>
    <scope>NUCLEOTIDE SEQUENCE [LARGE SCALE GENOMIC DNA]</scope>
    <source>
        <strain evidence="5 6">H3</strain>
    </source>
</reference>
<feature type="domain" description="Pectate lyase" evidence="4">
    <location>
        <begin position="120"/>
        <end position="406"/>
    </location>
</feature>
<dbReference type="InterPro" id="IPR002022">
    <property type="entry name" value="Pec_lyase"/>
</dbReference>
<dbReference type="Gene3D" id="2.160.20.10">
    <property type="entry name" value="Single-stranded right-handed beta-helix, Pectin lyase-like"/>
    <property type="match status" value="1"/>
</dbReference>
<sequence length="482" mass="52511">MTARSTALAGLMTALCVAGCATGGTDETSFAKLPANDIARQTLPANDGWGAEGAGTTGGAAARAGDIYTVSSRKQFVDALKRSGNSPKIIRVQGTINLSSDDFGRELFAKDYADPAYDFEAYKKAYDPNTWNRQALIGGKPPIASGPLAEAQRRSYLKQHNVIQVLIPSNTTIIGIGADAKIVKGTLYLDKGVDNVIIRNIAFEDAFDYFPWWNAGDSYSTAPNNIGCQTTFVDDTHGPHRCNGGRWNSEYDNISLKGATHVWIDHCSFSDGERLDKLYPPNYAAPYNQPEQKIAHHDGLLDITNESNFVTVSNNHFFNHDKSLLVGGSDNQALDAGKLKVTFRHNIFENLRQRQPLIRYGQVHSYNNLFTGARSGPPYTFSYVFGLGTSARLIAENNVFDLGEGIAPADLLYYYNYSNTAAMVDKGSVINGKPVDIVKSFNATRPQKVSEDVGWTPTLVSKLQPTEEVPAYVRANAGAGKI</sequence>
<dbReference type="InterPro" id="IPR012334">
    <property type="entry name" value="Pectin_lyas_fold"/>
</dbReference>
<feature type="signal peptide" evidence="3">
    <location>
        <begin position="1"/>
        <end position="23"/>
    </location>
</feature>
<comment type="similarity">
    <text evidence="2">Belongs to the polysaccharide lyase 1 family.</text>
</comment>
<comment type="subcellular location">
    <subcellularLocation>
        <location evidence="2">Secreted</location>
    </subcellularLocation>
</comment>
<keyword evidence="2" id="KW-0624">Polysaccharide degradation</keyword>
<gene>
    <name evidence="5" type="ORF">VVD49_19840</name>
</gene>
<dbReference type="PANTHER" id="PTHR31683:SF18">
    <property type="entry name" value="PECTATE LYASE 21-RELATED"/>
    <property type="match status" value="1"/>
</dbReference>
<evidence type="ECO:0000313" key="5">
    <source>
        <dbReference type="EMBL" id="MEC5387994.1"/>
    </source>
</evidence>
<keyword evidence="2" id="KW-0119">Carbohydrate metabolism</keyword>
<dbReference type="InterPro" id="IPR045032">
    <property type="entry name" value="PEL"/>
</dbReference>
<evidence type="ECO:0000256" key="2">
    <source>
        <dbReference type="RuleBase" id="RU361173"/>
    </source>
</evidence>
<proteinExistence type="inferred from homology"/>
<dbReference type="Pfam" id="PF00544">
    <property type="entry name" value="Pectate_lyase_4"/>
    <property type="match status" value="2"/>
</dbReference>
<keyword evidence="2" id="KW-0964">Secreted</keyword>
<evidence type="ECO:0000256" key="3">
    <source>
        <dbReference type="SAM" id="SignalP"/>
    </source>
</evidence>
<dbReference type="PANTHER" id="PTHR31683">
    <property type="entry name" value="PECTATE LYASE 18-RELATED"/>
    <property type="match status" value="1"/>
</dbReference>
<dbReference type="RefSeq" id="WP_327600966.1">
    <property type="nucleotide sequence ID" value="NZ_JAYXHS010000004.1"/>
</dbReference>
<name>A0ABU6K8P3_9RHOO</name>
<evidence type="ECO:0000259" key="4">
    <source>
        <dbReference type="SMART" id="SM00656"/>
    </source>
</evidence>
<accession>A0ABU6K8P3</accession>
<dbReference type="Proteomes" id="UP001331561">
    <property type="component" value="Unassembled WGS sequence"/>
</dbReference>
<protein>
    <submittedName>
        <fullName evidence="5">PbsX family transcriptional regulator</fullName>
    </submittedName>
</protein>
<keyword evidence="1 2" id="KW-0456">Lyase</keyword>
<dbReference type="EMBL" id="JAYXHS010000004">
    <property type="protein sequence ID" value="MEC5387994.1"/>
    <property type="molecule type" value="Genomic_DNA"/>
</dbReference>
<dbReference type="SUPFAM" id="SSF51126">
    <property type="entry name" value="Pectin lyase-like"/>
    <property type="match status" value="1"/>
</dbReference>
<comment type="caution">
    <text evidence="5">The sequence shown here is derived from an EMBL/GenBank/DDBJ whole genome shotgun (WGS) entry which is preliminary data.</text>
</comment>
<feature type="chain" id="PRO_5045176144" evidence="3">
    <location>
        <begin position="24"/>
        <end position="482"/>
    </location>
</feature>
<keyword evidence="3" id="KW-0732">Signal</keyword>
<dbReference type="SMART" id="SM00656">
    <property type="entry name" value="Amb_all"/>
    <property type="match status" value="1"/>
</dbReference>